<dbReference type="EMBL" id="CYKH01001644">
    <property type="protein sequence ID" value="CUG88439.1"/>
    <property type="molecule type" value="Genomic_DNA"/>
</dbReference>
<proteinExistence type="predicted"/>
<gene>
    <name evidence="1" type="ORF">BSAL_15415</name>
</gene>
<evidence type="ECO:0000313" key="1">
    <source>
        <dbReference type="EMBL" id="CUG88439.1"/>
    </source>
</evidence>
<reference evidence="2" key="1">
    <citation type="submission" date="2015-09" db="EMBL/GenBank/DDBJ databases">
        <authorList>
            <consortium name="Pathogen Informatics"/>
        </authorList>
    </citation>
    <scope>NUCLEOTIDE SEQUENCE [LARGE SCALE GENOMIC DNA]</scope>
    <source>
        <strain evidence="2">Lake Konstanz</strain>
    </source>
</reference>
<protein>
    <submittedName>
        <fullName evidence="1">Uncharacterized protein</fullName>
    </submittedName>
</protein>
<dbReference type="VEuPathDB" id="TriTrypDB:BSAL_15415"/>
<sequence>MFSELRADFWTVDPGHRNVTLSIVNYGSVKFMLPKLYDWNYNYISTKDLNGTGFVTLSFENHNDLLFYSWLRGTSVAAWAQIAFDLVNYGSTTWQGLQGYYGIGVATNYGAFLADQSYVGFSHYVSEGGTTIATNQGHFNLGLSDAAIEKLKSTGVRGPYISTVIFKKNSRMSSPDATGTFHLHTQIVVDGGLEITAGATLLNEIPFEVSTMLLPGSNGVITIGGVLVTGKKDELKGKSASYVVQKSGAIMIPKGSNTVLHGDADLLIETSGLLRVDGALMTREAKEKKLRFQERAFGVGLDNVKGEFSLLGLSQIE</sequence>
<accession>A0A0S4JG80</accession>
<dbReference type="AlphaFoldDB" id="A0A0S4JG80"/>
<name>A0A0S4JG80_BODSA</name>
<organism evidence="1 2">
    <name type="scientific">Bodo saltans</name>
    <name type="common">Flagellated protozoan</name>
    <dbReference type="NCBI Taxonomy" id="75058"/>
    <lineage>
        <taxon>Eukaryota</taxon>
        <taxon>Discoba</taxon>
        <taxon>Euglenozoa</taxon>
        <taxon>Kinetoplastea</taxon>
        <taxon>Metakinetoplastina</taxon>
        <taxon>Eubodonida</taxon>
        <taxon>Bodonidae</taxon>
        <taxon>Bodo</taxon>
    </lineage>
</organism>
<evidence type="ECO:0000313" key="2">
    <source>
        <dbReference type="Proteomes" id="UP000051952"/>
    </source>
</evidence>
<dbReference type="Proteomes" id="UP000051952">
    <property type="component" value="Unassembled WGS sequence"/>
</dbReference>
<keyword evidence="2" id="KW-1185">Reference proteome</keyword>